<gene>
    <name evidence="9" type="ORF">L195_g002756</name>
</gene>
<dbReference type="PROSITE" id="PS00108">
    <property type="entry name" value="PROTEIN_KINASE_ST"/>
    <property type="match status" value="1"/>
</dbReference>
<dbReference type="PROSITE" id="PS50011">
    <property type="entry name" value="PROTEIN_KINASE_DOM"/>
    <property type="match status" value="1"/>
</dbReference>
<protein>
    <recommendedName>
        <fullName evidence="1">non-specific serine/threonine protein kinase</fullName>
        <ecNumber evidence="1">2.7.11.1</ecNumber>
    </recommendedName>
</protein>
<dbReference type="FunFam" id="1.10.510.10:FF:001209">
    <property type="entry name" value="Kinase like protein"/>
    <property type="match status" value="1"/>
</dbReference>
<dbReference type="AlphaFoldDB" id="A0A2K3NTE2"/>
<evidence type="ECO:0000256" key="6">
    <source>
        <dbReference type="ARBA" id="ARBA00022840"/>
    </source>
</evidence>
<feature type="region of interest" description="Disordered" evidence="7">
    <location>
        <begin position="106"/>
        <end position="144"/>
    </location>
</feature>
<keyword evidence="6" id="KW-0067">ATP-binding</keyword>
<comment type="caution">
    <text evidence="9">The sequence shown here is derived from an EMBL/GenBank/DDBJ whole genome shotgun (WGS) entry which is preliminary data.</text>
</comment>
<keyword evidence="3" id="KW-0808">Transferase</keyword>
<dbReference type="InterPro" id="IPR000719">
    <property type="entry name" value="Prot_kinase_dom"/>
</dbReference>
<dbReference type="SUPFAM" id="SSF56112">
    <property type="entry name" value="Protein kinase-like (PK-like)"/>
    <property type="match status" value="1"/>
</dbReference>
<dbReference type="EMBL" id="ASHM01001233">
    <property type="protein sequence ID" value="PNY06293.1"/>
    <property type="molecule type" value="Genomic_DNA"/>
</dbReference>
<dbReference type="PANTHER" id="PTHR44167">
    <property type="entry name" value="OVARIAN-SPECIFIC SERINE/THREONINE-PROTEIN KINASE LOK-RELATED"/>
    <property type="match status" value="1"/>
</dbReference>
<evidence type="ECO:0000256" key="5">
    <source>
        <dbReference type="ARBA" id="ARBA00022777"/>
    </source>
</evidence>
<name>A0A2K3NTE2_TRIPR</name>
<dbReference type="STRING" id="57577.A0A2K3NTE2"/>
<dbReference type="GO" id="GO:0005524">
    <property type="term" value="F:ATP binding"/>
    <property type="evidence" value="ECO:0007669"/>
    <property type="project" value="UniProtKB-KW"/>
</dbReference>
<dbReference type="ExpressionAtlas" id="A0A2K3NTE2">
    <property type="expression patterns" value="baseline"/>
</dbReference>
<keyword evidence="4" id="KW-0547">Nucleotide-binding</keyword>
<feature type="region of interest" description="Disordered" evidence="7">
    <location>
        <begin position="184"/>
        <end position="204"/>
    </location>
</feature>
<dbReference type="InterPro" id="IPR011009">
    <property type="entry name" value="Kinase-like_dom_sf"/>
</dbReference>
<dbReference type="PANTHER" id="PTHR44167:SF23">
    <property type="entry name" value="CDC7 KINASE, ISOFORM A-RELATED"/>
    <property type="match status" value="1"/>
</dbReference>
<feature type="compositionally biased region" description="Polar residues" evidence="7">
    <location>
        <begin position="189"/>
        <end position="202"/>
    </location>
</feature>
<keyword evidence="5 9" id="KW-0418">Kinase</keyword>
<dbReference type="GO" id="GO:0004674">
    <property type="term" value="F:protein serine/threonine kinase activity"/>
    <property type="evidence" value="ECO:0007669"/>
    <property type="project" value="UniProtKB-KW"/>
</dbReference>
<dbReference type="EC" id="2.7.11.1" evidence="1"/>
<feature type="compositionally biased region" description="Polar residues" evidence="7">
    <location>
        <begin position="106"/>
        <end position="140"/>
    </location>
</feature>
<dbReference type="Gene3D" id="1.10.510.10">
    <property type="entry name" value="Transferase(Phosphotransferase) domain 1"/>
    <property type="match status" value="2"/>
</dbReference>
<feature type="compositionally biased region" description="Polar residues" evidence="7">
    <location>
        <begin position="230"/>
        <end position="240"/>
    </location>
</feature>
<dbReference type="InterPro" id="IPR008271">
    <property type="entry name" value="Ser/Thr_kinase_AS"/>
</dbReference>
<sequence>MLERFGGKSFIIKFEGSLKSGNSECFVLEHFEHDRPEVLKKEIDISELQWYAFCMFKALACLHREGVVHRDVKPGNFLFSRKLKKGYLIDFNLAMDLKQKYNIGSKSKPSVDASNNIPLPSGPSQVVQDKNLGGTRSLTSNKRELTDHRKYSEINRHMKPKANNAGHLKNCPDKAVAILRRAPGADGSGITSAKDITSTKTASADRLREPIPFRGRKELISLVQNSMQCANSSSIKSPTSQRKRVTAPSSKSDGRTLHLTPMPIHSSRVAVGSFRSKGDGKHKREGPCVGTKGFRAPEELFDDQYLKSWDLEKWCNKHTKRPDIVEQIPKSLFDLIDKCLTVNPRSRIGVDEVLRHEYFSHINRILRKQRMMRLGLEDTDD</sequence>
<dbReference type="GO" id="GO:0044773">
    <property type="term" value="P:mitotic DNA damage checkpoint signaling"/>
    <property type="evidence" value="ECO:0007669"/>
    <property type="project" value="TreeGrafter"/>
</dbReference>
<proteinExistence type="predicted"/>
<evidence type="ECO:0000259" key="8">
    <source>
        <dbReference type="PROSITE" id="PS50011"/>
    </source>
</evidence>
<evidence type="ECO:0000256" key="2">
    <source>
        <dbReference type="ARBA" id="ARBA00022527"/>
    </source>
</evidence>
<evidence type="ECO:0000313" key="9">
    <source>
        <dbReference type="EMBL" id="PNY06293.1"/>
    </source>
</evidence>
<dbReference type="GO" id="GO:0005634">
    <property type="term" value="C:nucleus"/>
    <property type="evidence" value="ECO:0007669"/>
    <property type="project" value="TreeGrafter"/>
</dbReference>
<feature type="domain" description="Protein kinase" evidence="8">
    <location>
        <begin position="1"/>
        <end position="359"/>
    </location>
</feature>
<feature type="region of interest" description="Disordered" evidence="7">
    <location>
        <begin position="230"/>
        <end position="260"/>
    </location>
</feature>
<dbReference type="Pfam" id="PF00069">
    <property type="entry name" value="Pkinase"/>
    <property type="match status" value="1"/>
</dbReference>
<reference evidence="9 10" key="1">
    <citation type="journal article" date="2014" name="Am. J. Bot.">
        <title>Genome assembly and annotation for red clover (Trifolium pratense; Fabaceae).</title>
        <authorList>
            <person name="Istvanek J."/>
            <person name="Jaros M."/>
            <person name="Krenek A."/>
            <person name="Repkova J."/>
        </authorList>
    </citation>
    <scope>NUCLEOTIDE SEQUENCE [LARGE SCALE GENOMIC DNA]</scope>
    <source>
        <strain evidence="10">cv. Tatra</strain>
        <tissue evidence="9">Young leaves</tissue>
    </source>
</reference>
<evidence type="ECO:0000256" key="1">
    <source>
        <dbReference type="ARBA" id="ARBA00012513"/>
    </source>
</evidence>
<keyword evidence="2" id="KW-0723">Serine/threonine-protein kinase</keyword>
<organism evidence="9 10">
    <name type="scientific">Trifolium pratense</name>
    <name type="common">Red clover</name>
    <dbReference type="NCBI Taxonomy" id="57577"/>
    <lineage>
        <taxon>Eukaryota</taxon>
        <taxon>Viridiplantae</taxon>
        <taxon>Streptophyta</taxon>
        <taxon>Embryophyta</taxon>
        <taxon>Tracheophyta</taxon>
        <taxon>Spermatophyta</taxon>
        <taxon>Magnoliopsida</taxon>
        <taxon>eudicotyledons</taxon>
        <taxon>Gunneridae</taxon>
        <taxon>Pentapetalae</taxon>
        <taxon>rosids</taxon>
        <taxon>fabids</taxon>
        <taxon>Fabales</taxon>
        <taxon>Fabaceae</taxon>
        <taxon>Papilionoideae</taxon>
        <taxon>50 kb inversion clade</taxon>
        <taxon>NPAAA clade</taxon>
        <taxon>Hologalegina</taxon>
        <taxon>IRL clade</taxon>
        <taxon>Trifolieae</taxon>
        <taxon>Trifolium</taxon>
    </lineage>
</organism>
<evidence type="ECO:0000256" key="7">
    <source>
        <dbReference type="SAM" id="MobiDB-lite"/>
    </source>
</evidence>
<evidence type="ECO:0000256" key="4">
    <source>
        <dbReference type="ARBA" id="ARBA00022741"/>
    </source>
</evidence>
<dbReference type="SMART" id="SM00220">
    <property type="entry name" value="S_TKc"/>
    <property type="match status" value="1"/>
</dbReference>
<reference evidence="9 10" key="2">
    <citation type="journal article" date="2017" name="Front. Plant Sci.">
        <title>Gene Classification and Mining of Molecular Markers Useful in Red Clover (Trifolium pratense) Breeding.</title>
        <authorList>
            <person name="Istvanek J."/>
            <person name="Dluhosova J."/>
            <person name="Dluhos P."/>
            <person name="Patkova L."/>
            <person name="Nedelnik J."/>
            <person name="Repkova J."/>
        </authorList>
    </citation>
    <scope>NUCLEOTIDE SEQUENCE [LARGE SCALE GENOMIC DNA]</scope>
    <source>
        <strain evidence="10">cv. Tatra</strain>
        <tissue evidence="9">Young leaves</tissue>
    </source>
</reference>
<accession>A0A2K3NTE2</accession>
<evidence type="ECO:0000313" key="10">
    <source>
        <dbReference type="Proteomes" id="UP000236291"/>
    </source>
</evidence>
<evidence type="ECO:0000256" key="3">
    <source>
        <dbReference type="ARBA" id="ARBA00022679"/>
    </source>
</evidence>
<dbReference type="Proteomes" id="UP000236291">
    <property type="component" value="Unassembled WGS sequence"/>
</dbReference>